<dbReference type="RefSeq" id="WP_104616371.1">
    <property type="nucleotide sequence ID" value="NZ_CP103837.1"/>
</dbReference>
<evidence type="ECO:0000256" key="4">
    <source>
        <dbReference type="ARBA" id="ARBA00022519"/>
    </source>
</evidence>
<keyword evidence="13" id="KW-1185">Reference proteome</keyword>
<dbReference type="GeneID" id="95585012"/>
<keyword evidence="4" id="KW-0997">Cell inner membrane</keyword>
<reference evidence="11 13" key="2">
    <citation type="submission" date="2022-08" db="EMBL/GenBank/DDBJ databases">
        <title>Whole genome sequencing-based tracing of a 2022 introduction and outbreak of Xanthomonas hortorum pv. pelargonii.</title>
        <authorList>
            <person name="Iruegas-Bocardo F."/>
            <person name="Weisberg A.K."/>
            <person name="Riutta E.R."/>
            <person name="Kilday K."/>
            <person name="Bonkowski J.C."/>
            <person name="Creswell T."/>
            <person name="Daughtrey M.L."/>
            <person name="Rane K."/>
            <person name="Grunwald N.J."/>
            <person name="Chang J.H."/>
            <person name="Putnam M.L."/>
        </authorList>
    </citation>
    <scope>NUCLEOTIDE SEQUENCE [LARGE SCALE GENOMIC DNA]</scope>
    <source>
        <strain evidence="11 13">22-325</strain>
    </source>
</reference>
<protein>
    <submittedName>
        <fullName evidence="10 11">YeeE/YedE</fullName>
    </submittedName>
</protein>
<proteinExistence type="inferred from homology"/>
<dbReference type="InterPro" id="IPR007272">
    <property type="entry name" value="Sulf_transp_TsuA/YedE"/>
</dbReference>
<comment type="similarity">
    <text evidence="8">Belongs to the TsuA/YedE (TC 9.B.102) family.</text>
</comment>
<dbReference type="EMBL" id="CP103840">
    <property type="protein sequence ID" value="WOB24905.1"/>
    <property type="molecule type" value="Genomic_DNA"/>
</dbReference>
<evidence type="ECO:0000256" key="9">
    <source>
        <dbReference type="SAM" id="Phobius"/>
    </source>
</evidence>
<feature type="transmembrane region" description="Helical" evidence="9">
    <location>
        <begin position="122"/>
        <end position="139"/>
    </location>
</feature>
<dbReference type="EMBL" id="MDEE01000023">
    <property type="protein sequence ID" value="PPU55075.1"/>
    <property type="molecule type" value="Genomic_DNA"/>
</dbReference>
<evidence type="ECO:0000313" key="12">
    <source>
        <dbReference type="Proteomes" id="UP000238908"/>
    </source>
</evidence>
<keyword evidence="5 9" id="KW-0812">Transmembrane</keyword>
<evidence type="ECO:0000256" key="1">
    <source>
        <dbReference type="ARBA" id="ARBA00004429"/>
    </source>
</evidence>
<keyword evidence="2" id="KW-0813">Transport</keyword>
<sequence>MAVDWSNFTPLSALAGGSLIGLAAAWLLVFEGRIAGVSGIVGGLMQRQGRDERNWRGAFVLGLLSAVPLWAIVRPLPSMQPQATWGLLLGAGLLVGFGARLGGGCTSGHGVCGIARGARRSLVATAVFMGVAIATHALLTKLRGVS</sequence>
<evidence type="ECO:0000256" key="5">
    <source>
        <dbReference type="ARBA" id="ARBA00022692"/>
    </source>
</evidence>
<dbReference type="Proteomes" id="UP000238908">
    <property type="component" value="Unassembled WGS sequence"/>
</dbReference>
<evidence type="ECO:0000313" key="10">
    <source>
        <dbReference type="EMBL" id="PPU55075.1"/>
    </source>
</evidence>
<evidence type="ECO:0000256" key="6">
    <source>
        <dbReference type="ARBA" id="ARBA00022989"/>
    </source>
</evidence>
<evidence type="ECO:0000313" key="11">
    <source>
        <dbReference type="EMBL" id="WOB24905.1"/>
    </source>
</evidence>
<dbReference type="PANTHER" id="PTHR30574:SF1">
    <property type="entry name" value="SULPHUR TRANSPORT DOMAIN-CONTAINING PROTEIN"/>
    <property type="match status" value="1"/>
</dbReference>
<feature type="transmembrane region" description="Helical" evidence="9">
    <location>
        <begin position="57"/>
        <end position="77"/>
    </location>
</feature>
<dbReference type="Proteomes" id="UP001304534">
    <property type="component" value="Chromosome"/>
</dbReference>
<accession>A0A2S7C0J1</accession>
<keyword evidence="7 9" id="KW-0472">Membrane</keyword>
<name>A0A2S7C0J1_9XANT</name>
<dbReference type="Pfam" id="PF04143">
    <property type="entry name" value="Sulf_transp"/>
    <property type="match status" value="1"/>
</dbReference>
<keyword evidence="6 9" id="KW-1133">Transmembrane helix</keyword>
<feature type="transmembrane region" description="Helical" evidence="9">
    <location>
        <begin position="20"/>
        <end position="45"/>
    </location>
</feature>
<feature type="transmembrane region" description="Helical" evidence="9">
    <location>
        <begin position="83"/>
        <end position="101"/>
    </location>
</feature>
<evidence type="ECO:0000256" key="8">
    <source>
        <dbReference type="ARBA" id="ARBA00035655"/>
    </source>
</evidence>
<organism evidence="10 12">
    <name type="scientific">Xanthomonas dyei</name>
    <dbReference type="NCBI Taxonomy" id="743699"/>
    <lineage>
        <taxon>Bacteria</taxon>
        <taxon>Pseudomonadati</taxon>
        <taxon>Pseudomonadota</taxon>
        <taxon>Gammaproteobacteria</taxon>
        <taxon>Lysobacterales</taxon>
        <taxon>Lysobacteraceae</taxon>
        <taxon>Xanthomonas</taxon>
    </lineage>
</organism>
<comment type="subcellular location">
    <subcellularLocation>
        <location evidence="1">Cell inner membrane</location>
        <topology evidence="1">Multi-pass membrane protein</topology>
    </subcellularLocation>
</comment>
<keyword evidence="3" id="KW-1003">Cell membrane</keyword>
<evidence type="ECO:0000256" key="7">
    <source>
        <dbReference type="ARBA" id="ARBA00023136"/>
    </source>
</evidence>
<gene>
    <name evidence="11" type="ORF">NYR99_14020</name>
    <name evidence="10" type="ORF">XdyCFBP7245_14935</name>
</gene>
<reference evidence="10 12" key="1">
    <citation type="submission" date="2016-08" db="EMBL/GenBank/DDBJ databases">
        <authorList>
            <person name="Seilhamer J.J."/>
        </authorList>
    </citation>
    <scope>NUCLEOTIDE SEQUENCE [LARGE SCALE GENOMIC DNA]</scope>
    <source>
        <strain evidence="10 12">CFBP7245</strain>
    </source>
</reference>
<dbReference type="AlphaFoldDB" id="A0A2S7C0J1"/>
<dbReference type="GO" id="GO:0005886">
    <property type="term" value="C:plasma membrane"/>
    <property type="evidence" value="ECO:0007669"/>
    <property type="project" value="UniProtKB-SubCell"/>
</dbReference>
<evidence type="ECO:0000256" key="3">
    <source>
        <dbReference type="ARBA" id="ARBA00022475"/>
    </source>
</evidence>
<evidence type="ECO:0000256" key="2">
    <source>
        <dbReference type="ARBA" id="ARBA00022448"/>
    </source>
</evidence>
<evidence type="ECO:0000313" key="13">
    <source>
        <dbReference type="Proteomes" id="UP001304534"/>
    </source>
</evidence>
<dbReference type="PANTHER" id="PTHR30574">
    <property type="entry name" value="INNER MEMBRANE PROTEIN YEDE"/>
    <property type="match status" value="1"/>
</dbReference>